<evidence type="ECO:0000256" key="1">
    <source>
        <dbReference type="SAM" id="Phobius"/>
    </source>
</evidence>
<keyword evidence="1" id="KW-0472">Membrane</keyword>
<keyword evidence="1" id="KW-0812">Transmembrane</keyword>
<name>E4ZNQ3_LEPMJ</name>
<evidence type="ECO:0000313" key="2">
    <source>
        <dbReference type="EMBL" id="CBX93272.1"/>
    </source>
</evidence>
<organism evidence="3">
    <name type="scientific">Leptosphaeria maculans (strain JN3 / isolate v23.1.3 / race Av1-4-5-6-7-8)</name>
    <name type="common">Blackleg fungus</name>
    <name type="synonym">Phoma lingam</name>
    <dbReference type="NCBI Taxonomy" id="985895"/>
    <lineage>
        <taxon>Eukaryota</taxon>
        <taxon>Fungi</taxon>
        <taxon>Dikarya</taxon>
        <taxon>Ascomycota</taxon>
        <taxon>Pezizomycotina</taxon>
        <taxon>Dothideomycetes</taxon>
        <taxon>Pleosporomycetidae</taxon>
        <taxon>Pleosporales</taxon>
        <taxon>Pleosporineae</taxon>
        <taxon>Leptosphaeriaceae</taxon>
        <taxon>Plenodomus</taxon>
        <taxon>Plenodomus lingam/Leptosphaeria maculans species complex</taxon>
    </lineage>
</organism>
<dbReference type="VEuPathDB" id="FungiDB:LEMA_uP041730.1"/>
<evidence type="ECO:0000313" key="3">
    <source>
        <dbReference type="Proteomes" id="UP000002668"/>
    </source>
</evidence>
<dbReference type="HOGENOM" id="CLU_3143368_0_0_1"/>
<dbReference type="InParanoid" id="E4ZNQ3"/>
<keyword evidence="1" id="KW-1133">Transmembrane helix</keyword>
<gene>
    <name evidence="2" type="ORF">LEMA_uP041730.1</name>
</gene>
<dbReference type="Proteomes" id="UP000002668">
    <property type="component" value="Genome"/>
</dbReference>
<feature type="transmembrane region" description="Helical" evidence="1">
    <location>
        <begin position="6"/>
        <end position="22"/>
    </location>
</feature>
<dbReference type="EMBL" id="FP929105">
    <property type="protein sequence ID" value="CBX93272.1"/>
    <property type="molecule type" value="Genomic_DNA"/>
</dbReference>
<proteinExistence type="predicted"/>
<keyword evidence="3" id="KW-1185">Reference proteome</keyword>
<dbReference type="AlphaFoldDB" id="E4ZNQ3"/>
<sequence length="49" mass="5825">MFDNYIVIIFFILSSILGHKLLHRVIKTPAQYERPEIRDARDARARLRA</sequence>
<protein>
    <submittedName>
        <fullName evidence="2">Predicted protein</fullName>
    </submittedName>
</protein>
<reference evidence="3" key="1">
    <citation type="journal article" date="2011" name="Nat. Commun.">
        <title>Effector diversification within compartments of the Leptosphaeria maculans genome affected by Repeat-Induced Point mutations.</title>
        <authorList>
            <person name="Rouxel T."/>
            <person name="Grandaubert J."/>
            <person name="Hane J.K."/>
            <person name="Hoede C."/>
            <person name="van de Wouw A.P."/>
            <person name="Couloux A."/>
            <person name="Dominguez V."/>
            <person name="Anthouard V."/>
            <person name="Bally P."/>
            <person name="Bourras S."/>
            <person name="Cozijnsen A.J."/>
            <person name="Ciuffetti L.M."/>
            <person name="Degrave A."/>
            <person name="Dilmaghani A."/>
            <person name="Duret L."/>
            <person name="Fudal I."/>
            <person name="Goodwin S.B."/>
            <person name="Gout L."/>
            <person name="Glaser N."/>
            <person name="Linglin J."/>
            <person name="Kema G.H.J."/>
            <person name="Lapalu N."/>
            <person name="Lawrence C.B."/>
            <person name="May K."/>
            <person name="Meyer M."/>
            <person name="Ollivier B."/>
            <person name="Poulain J."/>
            <person name="Schoch C.L."/>
            <person name="Simon A."/>
            <person name="Spatafora J.W."/>
            <person name="Stachowiak A."/>
            <person name="Turgeon B.G."/>
            <person name="Tyler B.M."/>
            <person name="Vincent D."/>
            <person name="Weissenbach J."/>
            <person name="Amselem J."/>
            <person name="Quesneville H."/>
            <person name="Oliver R.P."/>
            <person name="Wincker P."/>
            <person name="Balesdent M.-H."/>
            <person name="Howlett B.J."/>
        </authorList>
    </citation>
    <scope>NUCLEOTIDE SEQUENCE [LARGE SCALE GENOMIC DNA]</scope>
    <source>
        <strain evidence="3">JN3 / isolate v23.1.3 / race Av1-4-5-6-7-8</strain>
    </source>
</reference>
<accession>E4ZNQ3</accession>